<dbReference type="EMBL" id="JADWYR010000001">
    <property type="protein sequence ID" value="MBG9376902.1"/>
    <property type="molecule type" value="Genomic_DNA"/>
</dbReference>
<evidence type="ECO:0000256" key="1">
    <source>
        <dbReference type="SAM" id="Phobius"/>
    </source>
</evidence>
<dbReference type="AlphaFoldDB" id="A0A931GYN3"/>
<organism evidence="2 3">
    <name type="scientific">Panacibacter microcysteis</name>
    <dbReference type="NCBI Taxonomy" id="2793269"/>
    <lineage>
        <taxon>Bacteria</taxon>
        <taxon>Pseudomonadati</taxon>
        <taxon>Bacteroidota</taxon>
        <taxon>Chitinophagia</taxon>
        <taxon>Chitinophagales</taxon>
        <taxon>Chitinophagaceae</taxon>
        <taxon>Panacibacter</taxon>
    </lineage>
</organism>
<evidence type="ECO:0000313" key="2">
    <source>
        <dbReference type="EMBL" id="MBG9376902.1"/>
    </source>
</evidence>
<gene>
    <name evidence="2" type="ORF">I5907_11685</name>
</gene>
<name>A0A931GYN3_9BACT</name>
<keyword evidence="3" id="KW-1185">Reference proteome</keyword>
<keyword evidence="1" id="KW-0812">Transmembrane</keyword>
<feature type="transmembrane region" description="Helical" evidence="1">
    <location>
        <begin position="58"/>
        <end position="79"/>
    </location>
</feature>
<keyword evidence="1" id="KW-1133">Transmembrane helix</keyword>
<proteinExistence type="predicted"/>
<evidence type="ECO:0000313" key="3">
    <source>
        <dbReference type="Proteomes" id="UP000628448"/>
    </source>
</evidence>
<protein>
    <submittedName>
        <fullName evidence="2">Uncharacterized protein</fullName>
    </submittedName>
</protein>
<dbReference type="Proteomes" id="UP000628448">
    <property type="component" value="Unassembled WGS sequence"/>
</dbReference>
<feature type="transmembrane region" description="Helical" evidence="1">
    <location>
        <begin position="27"/>
        <end position="46"/>
    </location>
</feature>
<accession>A0A931GYN3</accession>
<reference evidence="2" key="1">
    <citation type="submission" date="2020-11" db="EMBL/GenBank/DDBJ databases">
        <title>Bacterial whole genome sequence for Panacibacter sp. DH6.</title>
        <authorList>
            <person name="Le V."/>
            <person name="Ko S."/>
            <person name="Ahn C.-Y."/>
            <person name="Oh H.-M."/>
        </authorList>
    </citation>
    <scope>NUCLEOTIDE SEQUENCE</scope>
    <source>
        <strain evidence="2">DH6</strain>
    </source>
</reference>
<sequence>MIAVLFFAVYNSTVSGGLKYYDSRTSSLSALLLISYCIYYYCMQIIQPKDYFIYQEPSFWIITGIFIYCGGNFFLFTNYRDLCLQAEYMVKEGNKTTSDMLWSFAESIWIVADLLILLTNILFAKAILCTRNK</sequence>
<comment type="caution">
    <text evidence="2">The sequence shown here is derived from an EMBL/GenBank/DDBJ whole genome shotgun (WGS) entry which is preliminary data.</text>
</comment>
<feature type="transmembrane region" description="Helical" evidence="1">
    <location>
        <begin position="108"/>
        <end position="128"/>
    </location>
</feature>
<dbReference type="RefSeq" id="WP_196990892.1">
    <property type="nucleotide sequence ID" value="NZ_JADWYR010000001.1"/>
</dbReference>
<keyword evidence="1" id="KW-0472">Membrane</keyword>